<dbReference type="SUPFAM" id="SSF52540">
    <property type="entry name" value="P-loop containing nucleoside triphosphate hydrolases"/>
    <property type="match status" value="2"/>
</dbReference>
<feature type="region of interest" description="Disordered" evidence="7">
    <location>
        <begin position="755"/>
        <end position="776"/>
    </location>
</feature>
<keyword evidence="2 6" id="KW-0547">Nucleotide-binding</keyword>
<reference evidence="9 10" key="1">
    <citation type="submission" date="2014-02" db="EMBL/GenBank/DDBJ databases">
        <title>The small core and large imbalanced accessory genome model reveals a collaborative survival strategy of Sorangium cellulosum strains in nature.</title>
        <authorList>
            <person name="Han K."/>
            <person name="Peng R."/>
            <person name="Blom J."/>
            <person name="Li Y.-Z."/>
        </authorList>
    </citation>
    <scope>NUCLEOTIDE SEQUENCE [LARGE SCALE GENOMIC DNA]</scope>
    <source>
        <strain evidence="9 10">So0149</strain>
    </source>
</reference>
<protein>
    <submittedName>
        <fullName evidence="9">ATP-dependent Clp protease ATP-binding subunit ClpA</fullName>
    </submittedName>
</protein>
<dbReference type="FunFam" id="3.40.50.300:FF:000025">
    <property type="entry name" value="ATP-dependent Clp protease subunit"/>
    <property type="match status" value="1"/>
</dbReference>
<feature type="region of interest" description="Disordered" evidence="7">
    <location>
        <begin position="145"/>
        <end position="173"/>
    </location>
</feature>
<evidence type="ECO:0000256" key="2">
    <source>
        <dbReference type="ARBA" id="ARBA00022741"/>
    </source>
</evidence>
<dbReference type="Pfam" id="PF10431">
    <property type="entry name" value="ClpB_D2-small"/>
    <property type="match status" value="1"/>
</dbReference>
<dbReference type="SUPFAM" id="SSF81923">
    <property type="entry name" value="Double Clp-N motif"/>
    <property type="match status" value="1"/>
</dbReference>
<evidence type="ECO:0000256" key="1">
    <source>
        <dbReference type="ARBA" id="ARBA00022737"/>
    </source>
</evidence>
<dbReference type="InterPro" id="IPR028299">
    <property type="entry name" value="ClpA/B_CS2"/>
</dbReference>
<dbReference type="NCBIfam" id="TIGR02639">
    <property type="entry name" value="ClpA"/>
    <property type="match status" value="1"/>
</dbReference>
<accession>A0A150SCM3</accession>
<dbReference type="InterPro" id="IPR018368">
    <property type="entry name" value="ClpA/B_CS1"/>
</dbReference>
<dbReference type="Pfam" id="PF00004">
    <property type="entry name" value="AAA"/>
    <property type="match status" value="1"/>
</dbReference>
<dbReference type="Proteomes" id="UP000075515">
    <property type="component" value="Unassembled WGS sequence"/>
</dbReference>
<evidence type="ECO:0000256" key="6">
    <source>
        <dbReference type="RuleBase" id="RU004432"/>
    </source>
</evidence>
<gene>
    <name evidence="9" type="primary">clpA</name>
    <name evidence="9" type="ORF">BE18_14055</name>
</gene>
<dbReference type="Pfam" id="PF07724">
    <property type="entry name" value="AAA_2"/>
    <property type="match status" value="1"/>
</dbReference>
<dbReference type="PANTHER" id="PTHR11638">
    <property type="entry name" value="ATP-DEPENDENT CLP PROTEASE"/>
    <property type="match status" value="1"/>
</dbReference>
<dbReference type="FunFam" id="1.10.8.60:FF:000011">
    <property type="entry name" value="ATP-dependent Clp protease ATP-binding subunit"/>
    <property type="match status" value="1"/>
</dbReference>
<dbReference type="InterPro" id="IPR027417">
    <property type="entry name" value="P-loop_NTPase"/>
</dbReference>
<evidence type="ECO:0000256" key="5">
    <source>
        <dbReference type="PROSITE-ProRule" id="PRU01251"/>
    </source>
</evidence>
<dbReference type="InterPro" id="IPR019489">
    <property type="entry name" value="Clp_ATPase_C"/>
</dbReference>
<dbReference type="EMBL" id="JEMC01002160">
    <property type="protein sequence ID" value="KYF90205.1"/>
    <property type="molecule type" value="Genomic_DNA"/>
</dbReference>
<dbReference type="SMART" id="SM00382">
    <property type="entry name" value="AAA"/>
    <property type="match status" value="2"/>
</dbReference>
<dbReference type="CDD" id="cd19499">
    <property type="entry name" value="RecA-like_ClpB_Hsp104-like"/>
    <property type="match status" value="1"/>
</dbReference>
<keyword evidence="1 5" id="KW-0677">Repeat</keyword>
<evidence type="ECO:0000256" key="4">
    <source>
        <dbReference type="ARBA" id="ARBA00023186"/>
    </source>
</evidence>
<dbReference type="InterPro" id="IPR001270">
    <property type="entry name" value="ClpA/B"/>
</dbReference>
<keyword evidence="9" id="KW-0378">Hydrolase</keyword>
<comment type="similarity">
    <text evidence="6">Belongs to the ClpA/ClpB family.</text>
</comment>
<dbReference type="GO" id="GO:0005737">
    <property type="term" value="C:cytoplasm"/>
    <property type="evidence" value="ECO:0007669"/>
    <property type="project" value="TreeGrafter"/>
</dbReference>
<dbReference type="SMART" id="SM01086">
    <property type="entry name" value="ClpB_D2-small"/>
    <property type="match status" value="1"/>
</dbReference>
<evidence type="ECO:0000313" key="9">
    <source>
        <dbReference type="EMBL" id="KYF90205.1"/>
    </source>
</evidence>
<evidence type="ECO:0000256" key="3">
    <source>
        <dbReference type="ARBA" id="ARBA00022840"/>
    </source>
</evidence>
<dbReference type="InterPro" id="IPR036628">
    <property type="entry name" value="Clp_N_dom_sf"/>
</dbReference>
<dbReference type="GO" id="GO:0005524">
    <property type="term" value="F:ATP binding"/>
    <property type="evidence" value="ECO:0007669"/>
    <property type="project" value="UniProtKB-KW"/>
</dbReference>
<dbReference type="PROSITE" id="PS51903">
    <property type="entry name" value="CLP_R"/>
    <property type="match status" value="1"/>
</dbReference>
<feature type="domain" description="Clp R" evidence="8">
    <location>
        <begin position="1"/>
        <end position="147"/>
    </location>
</feature>
<dbReference type="GO" id="GO:0008233">
    <property type="term" value="F:peptidase activity"/>
    <property type="evidence" value="ECO:0007669"/>
    <property type="project" value="UniProtKB-KW"/>
</dbReference>
<sequence length="776" mass="84192">MTMRISPEVEIAFSLATREASRRRHEFVTIEHLLYALLFDEETAEVLRHAGGDTPLLKKKLERFLDEEIEALPEDADTSPTLSLGFQRVVGRAAMHVQSSGKKELKGANVLVAMFAERDCPAVTLLGEQGISRFDVVNYISHGISKTGQDDSLREESSSDEGGEPGGAQPVKDPLAAFTMNLNKEAAEGRIDPLVGRENEVARTIQVLARRRKNNPLLIGDAGVGKTAIVEGLAQRIEKKDVPAPLKDATVYALDMGALLAGTKYRGDFENRLKAVLRALEKQPGSVLFIDEIHTIIGAGAASGGTMDASNLLKPALTSGRLRCIGATTFQEYRGHLERDSALARRFQRIEVTEPSVDDTTQILKGLQKRYEEFHKVTYTDEALEAAAKLSARYLQDRRLPDKAIDLLDEAGAAARLKHGDGYTVDTADIELVIAKMAQIPPRQVSTSDKAQLKDLEQSLRSVIFGQDEAVKQLSSAIKLSRAGLRAPEKPIGSFLFSGPTGVGKTELAKQLAKALGIGFLRFDMSEYQERHTVSRLIGAPPGYVGFDRGGLLTEAAAKTPHAVLLLDEIEKAHPDVFQVLLQVMDHGTLTDNNGKKSDFRHMVLIMTSNVGARELAQARVGFGERGSAGDDDKAYKNTFSPEFRNRLDARIMFRSLDPSVMGSIVDKFIGELAAMLADRSVTIDVTERARAELSTRGYDPANGARPLGRVIENEIKRRLGDELLFGALENGGNVTVDFEGGDFTFKFVAASGSGSGGDAEKAKANGAKVEPAAVG</sequence>
<dbReference type="PRINTS" id="PR00300">
    <property type="entry name" value="CLPPROTEASEA"/>
</dbReference>
<dbReference type="InterPro" id="IPR041546">
    <property type="entry name" value="ClpA/ClpB_AAA_lid"/>
</dbReference>
<dbReference type="Pfam" id="PF17871">
    <property type="entry name" value="AAA_lid_9"/>
    <property type="match status" value="1"/>
</dbReference>
<dbReference type="AlphaFoldDB" id="A0A150SCM3"/>
<dbReference type="Gene3D" id="1.10.1780.10">
    <property type="entry name" value="Clp, N-terminal domain"/>
    <property type="match status" value="1"/>
</dbReference>
<dbReference type="InterPro" id="IPR050130">
    <property type="entry name" value="ClpA_ClpB"/>
</dbReference>
<keyword evidence="3 6" id="KW-0067">ATP-binding</keyword>
<dbReference type="InterPro" id="IPR004176">
    <property type="entry name" value="Clp_R_N"/>
</dbReference>
<comment type="caution">
    <text evidence="9">The sequence shown here is derived from an EMBL/GenBank/DDBJ whole genome shotgun (WGS) entry which is preliminary data.</text>
</comment>
<dbReference type="PANTHER" id="PTHR11638:SF111">
    <property type="entry name" value="ATP-DEPENDENT CLP PROTEASE ATP-BINDING SUBUNIT CLPA"/>
    <property type="match status" value="1"/>
</dbReference>
<dbReference type="Gene3D" id="3.40.50.300">
    <property type="entry name" value="P-loop containing nucleotide triphosphate hydrolases"/>
    <property type="match status" value="2"/>
</dbReference>
<keyword evidence="9" id="KW-0645">Protease</keyword>
<dbReference type="InterPro" id="IPR003959">
    <property type="entry name" value="ATPase_AAA_core"/>
</dbReference>
<dbReference type="GO" id="GO:0006508">
    <property type="term" value="P:proteolysis"/>
    <property type="evidence" value="ECO:0007669"/>
    <property type="project" value="UniProtKB-KW"/>
</dbReference>
<dbReference type="InterPro" id="IPR003593">
    <property type="entry name" value="AAA+_ATPase"/>
</dbReference>
<proteinExistence type="inferred from homology"/>
<dbReference type="Gene3D" id="1.10.8.60">
    <property type="match status" value="2"/>
</dbReference>
<evidence type="ECO:0000256" key="7">
    <source>
        <dbReference type="SAM" id="MobiDB-lite"/>
    </source>
</evidence>
<dbReference type="GO" id="GO:0016887">
    <property type="term" value="F:ATP hydrolysis activity"/>
    <property type="evidence" value="ECO:0007669"/>
    <property type="project" value="InterPro"/>
</dbReference>
<dbReference type="GO" id="GO:0034605">
    <property type="term" value="P:cellular response to heat"/>
    <property type="evidence" value="ECO:0007669"/>
    <property type="project" value="TreeGrafter"/>
</dbReference>
<dbReference type="CDD" id="cd00009">
    <property type="entry name" value="AAA"/>
    <property type="match status" value="1"/>
</dbReference>
<keyword evidence="4 6" id="KW-0143">Chaperone</keyword>
<evidence type="ECO:0000259" key="8">
    <source>
        <dbReference type="PROSITE" id="PS51903"/>
    </source>
</evidence>
<dbReference type="PROSITE" id="PS00870">
    <property type="entry name" value="CLPAB_1"/>
    <property type="match status" value="1"/>
</dbReference>
<dbReference type="GO" id="GO:0043335">
    <property type="term" value="P:protein unfolding"/>
    <property type="evidence" value="ECO:0007669"/>
    <property type="project" value="InterPro"/>
</dbReference>
<dbReference type="Pfam" id="PF02861">
    <property type="entry name" value="Clp_N"/>
    <property type="match status" value="1"/>
</dbReference>
<dbReference type="InterPro" id="IPR013461">
    <property type="entry name" value="ClpA"/>
</dbReference>
<name>A0A150SCM3_SORCE</name>
<dbReference type="PROSITE" id="PS00871">
    <property type="entry name" value="CLPAB_2"/>
    <property type="match status" value="1"/>
</dbReference>
<organism evidence="9 10">
    <name type="scientific">Sorangium cellulosum</name>
    <name type="common">Polyangium cellulosum</name>
    <dbReference type="NCBI Taxonomy" id="56"/>
    <lineage>
        <taxon>Bacteria</taxon>
        <taxon>Pseudomonadati</taxon>
        <taxon>Myxococcota</taxon>
        <taxon>Polyangia</taxon>
        <taxon>Polyangiales</taxon>
        <taxon>Polyangiaceae</taxon>
        <taxon>Sorangium</taxon>
    </lineage>
</organism>
<evidence type="ECO:0000313" key="10">
    <source>
        <dbReference type="Proteomes" id="UP000075515"/>
    </source>
</evidence>
<feature type="compositionally biased region" description="Basic and acidic residues" evidence="7">
    <location>
        <begin position="148"/>
        <end position="157"/>
    </location>
</feature>